<dbReference type="Proteomes" id="UP001330812">
    <property type="component" value="Chromosome"/>
</dbReference>
<dbReference type="RefSeq" id="WP_326566208.1">
    <property type="nucleotide sequence ID" value="NZ_CP142149.1"/>
</dbReference>
<accession>A0ABZ1I076</accession>
<evidence type="ECO:0000256" key="1">
    <source>
        <dbReference type="ARBA" id="ARBA00023015"/>
    </source>
</evidence>
<feature type="domain" description="HTH hxlR-type" evidence="5">
    <location>
        <begin position="12"/>
        <end position="107"/>
    </location>
</feature>
<evidence type="ECO:0000259" key="5">
    <source>
        <dbReference type="PROSITE" id="PS51118"/>
    </source>
</evidence>
<keyword evidence="2" id="KW-0238">DNA-binding</keyword>
<evidence type="ECO:0000256" key="3">
    <source>
        <dbReference type="ARBA" id="ARBA00023163"/>
    </source>
</evidence>
<dbReference type="EMBL" id="CP142149">
    <property type="protein sequence ID" value="WSE27198.1"/>
    <property type="molecule type" value="Genomic_DNA"/>
</dbReference>
<proteinExistence type="predicted"/>
<feature type="region of interest" description="Disordered" evidence="4">
    <location>
        <begin position="142"/>
        <end position="169"/>
    </location>
</feature>
<evidence type="ECO:0000256" key="2">
    <source>
        <dbReference type="ARBA" id="ARBA00023125"/>
    </source>
</evidence>
<evidence type="ECO:0000256" key="4">
    <source>
        <dbReference type="SAM" id="MobiDB-lite"/>
    </source>
</evidence>
<dbReference type="Pfam" id="PF01638">
    <property type="entry name" value="HxlR"/>
    <property type="match status" value="1"/>
</dbReference>
<keyword evidence="7" id="KW-1185">Reference proteome</keyword>
<dbReference type="PANTHER" id="PTHR33204:SF18">
    <property type="entry name" value="TRANSCRIPTIONAL REGULATORY PROTEIN"/>
    <property type="match status" value="1"/>
</dbReference>
<dbReference type="PROSITE" id="PS51118">
    <property type="entry name" value="HTH_HXLR"/>
    <property type="match status" value="1"/>
</dbReference>
<dbReference type="Gene3D" id="1.10.10.10">
    <property type="entry name" value="Winged helix-like DNA-binding domain superfamily/Winged helix DNA-binding domain"/>
    <property type="match status" value="1"/>
</dbReference>
<gene>
    <name evidence="6" type="ORF">VSH64_30565</name>
</gene>
<dbReference type="PANTHER" id="PTHR33204">
    <property type="entry name" value="TRANSCRIPTIONAL REGULATOR, MARR FAMILY"/>
    <property type="match status" value="1"/>
</dbReference>
<sequence>MALGTGYHDQNCPVSRSLEVVGERWTLLIICSLFYGLRRYTDIRNSVGISPAVLTQRLTRLVEEDVVARVPGIGAHDEYELTAKGEELWPVISGLSQWGNEHYVQPDARQILTHHQCGTVLDETGLCTHCKIVPTARDVVRQPRPIDADATGATPRTPRPHRLLEPLRP</sequence>
<keyword evidence="1" id="KW-0805">Transcription regulation</keyword>
<dbReference type="InterPro" id="IPR036390">
    <property type="entry name" value="WH_DNA-bd_sf"/>
</dbReference>
<organism evidence="6 7">
    <name type="scientific">Amycolatopsis rhabdoformis</name>
    <dbReference type="NCBI Taxonomy" id="1448059"/>
    <lineage>
        <taxon>Bacteria</taxon>
        <taxon>Bacillati</taxon>
        <taxon>Actinomycetota</taxon>
        <taxon>Actinomycetes</taxon>
        <taxon>Pseudonocardiales</taxon>
        <taxon>Pseudonocardiaceae</taxon>
        <taxon>Amycolatopsis</taxon>
    </lineage>
</organism>
<dbReference type="InterPro" id="IPR036388">
    <property type="entry name" value="WH-like_DNA-bd_sf"/>
</dbReference>
<dbReference type="SUPFAM" id="SSF46785">
    <property type="entry name" value="Winged helix' DNA-binding domain"/>
    <property type="match status" value="1"/>
</dbReference>
<evidence type="ECO:0000313" key="7">
    <source>
        <dbReference type="Proteomes" id="UP001330812"/>
    </source>
</evidence>
<evidence type="ECO:0000313" key="6">
    <source>
        <dbReference type="EMBL" id="WSE27198.1"/>
    </source>
</evidence>
<protein>
    <submittedName>
        <fullName evidence="6">Helix-turn-helix domain-containing protein</fullName>
    </submittedName>
</protein>
<reference evidence="6 7" key="1">
    <citation type="journal article" date="2015" name="Int. J. Syst. Evol. Microbiol.">
        <title>Amycolatopsis rhabdoformis sp. nov., an actinomycete isolated from a tropical forest soil.</title>
        <authorList>
            <person name="Souza W.R."/>
            <person name="Silva R.E."/>
            <person name="Goodfellow M."/>
            <person name="Busarakam K."/>
            <person name="Figueiro F.S."/>
            <person name="Ferreira D."/>
            <person name="Rodrigues-Filho E."/>
            <person name="Moraes L.A.B."/>
            <person name="Zucchi T.D."/>
        </authorList>
    </citation>
    <scope>NUCLEOTIDE SEQUENCE [LARGE SCALE GENOMIC DNA]</scope>
    <source>
        <strain evidence="6 7">NCIMB 14900</strain>
    </source>
</reference>
<keyword evidence="3" id="KW-0804">Transcription</keyword>
<name>A0ABZ1I076_9PSEU</name>
<dbReference type="InterPro" id="IPR002577">
    <property type="entry name" value="HTH_HxlR"/>
</dbReference>